<evidence type="ECO:0000256" key="8">
    <source>
        <dbReference type="ARBA" id="ARBA00023136"/>
    </source>
</evidence>
<dbReference type="GO" id="GO:0005886">
    <property type="term" value="C:plasma membrane"/>
    <property type="evidence" value="ECO:0007669"/>
    <property type="project" value="UniProtKB-SubCell"/>
</dbReference>
<comment type="subcellular location">
    <subcellularLocation>
        <location evidence="1">Cell membrane</location>
        <topology evidence="1">Multi-pass membrane protein</topology>
    </subcellularLocation>
</comment>
<dbReference type="EMBL" id="VNJJ01000002">
    <property type="protein sequence ID" value="TVY02977.1"/>
    <property type="molecule type" value="Genomic_DNA"/>
</dbReference>
<dbReference type="PANTHER" id="PTHR34220:SF7">
    <property type="entry name" value="SENSOR HISTIDINE KINASE YPDA"/>
    <property type="match status" value="1"/>
</dbReference>
<dbReference type="SUPFAM" id="SSF55874">
    <property type="entry name" value="ATPase domain of HSP90 chaperone/DNA topoisomerase II/histidine kinase"/>
    <property type="match status" value="1"/>
</dbReference>
<keyword evidence="6 11" id="KW-0418">Kinase</keyword>
<name>A0A559JSY6_9BACL</name>
<evidence type="ECO:0000256" key="6">
    <source>
        <dbReference type="ARBA" id="ARBA00022777"/>
    </source>
</evidence>
<keyword evidence="5 9" id="KW-0812">Transmembrane</keyword>
<evidence type="ECO:0000256" key="9">
    <source>
        <dbReference type="SAM" id="Phobius"/>
    </source>
</evidence>
<evidence type="ECO:0000256" key="7">
    <source>
        <dbReference type="ARBA" id="ARBA00022989"/>
    </source>
</evidence>
<dbReference type="SUPFAM" id="SSF158472">
    <property type="entry name" value="HAMP domain-like"/>
    <property type="match status" value="1"/>
</dbReference>
<keyword evidence="7 9" id="KW-1133">Transmembrane helix</keyword>
<dbReference type="PANTHER" id="PTHR34220">
    <property type="entry name" value="SENSOR HISTIDINE KINASE YPDA"/>
    <property type="match status" value="1"/>
</dbReference>
<sequence>MNINPYRKSTSRPLKLRTKFLLSYLLVIFVTVVTVTAANYRISANAMKNNTSAYSNYLTGQVSINFDSKISAIEDFVFFQYQHSDIGNALARPGYDFVKQSGIRNFLFDMLYSQQYFTFVAVTEADGRLFSSARDESLFNLDDVLEQSRRNAELMKKMWGKVLWVAGDDKQVYMERAIYDSNTTEYLGNLIIGVDLNYVTSLFSGIQEISNGQLILLNSDNELIGPPSDLYAPLKSLISGIGSDGTIEKTVKLNGENYLSSIVTFGEAKWKLAHVVPIKELTKVAVPMKIWMAITCLTALGIAFAFAFYLSNSITAGLKVLMQHLKRFGEGNFSVRIAHKSRDEIGVLAEKFNQMSDRIYEEQILKQEAEYRALQSEYSALHSQMNPHFLYNTLECINSVAKLRGEEEISELVCLLGDLLKESLSLKDERIPLSSELSYVGKYLDILKKIYGERIETRFRIDSSVRDCLIPKFIIQPIVENAVIHGIEKKPGKGLIEIDCVQEDACLLIRVRDNGLGMDERQLRQLLESDRGHSGTGSRTRVGIYNVNRRIKLMYGVDYGVRLASEPGVSTEVTITLPWKSEEKNYV</sequence>
<accession>A0A559JSY6</accession>
<dbReference type="Pfam" id="PF06580">
    <property type="entry name" value="His_kinase"/>
    <property type="match status" value="1"/>
</dbReference>
<gene>
    <name evidence="11" type="ORF">FPZ45_03545</name>
</gene>
<evidence type="ECO:0000256" key="5">
    <source>
        <dbReference type="ARBA" id="ARBA00022692"/>
    </source>
</evidence>
<dbReference type="Gene3D" id="3.30.450.20">
    <property type="entry name" value="PAS domain"/>
    <property type="match status" value="1"/>
</dbReference>
<dbReference type="OrthoDB" id="9809348at2"/>
<dbReference type="CDD" id="cd06225">
    <property type="entry name" value="HAMP"/>
    <property type="match status" value="1"/>
</dbReference>
<dbReference type="InterPro" id="IPR050640">
    <property type="entry name" value="Bact_2-comp_sensor_kinase"/>
</dbReference>
<organism evidence="11 12">
    <name type="scientific">Cohnella terricola</name>
    <dbReference type="NCBI Taxonomy" id="1289167"/>
    <lineage>
        <taxon>Bacteria</taxon>
        <taxon>Bacillati</taxon>
        <taxon>Bacillota</taxon>
        <taxon>Bacilli</taxon>
        <taxon>Bacillales</taxon>
        <taxon>Paenibacillaceae</taxon>
        <taxon>Cohnella</taxon>
    </lineage>
</organism>
<dbReference type="GO" id="GO:0000155">
    <property type="term" value="F:phosphorelay sensor kinase activity"/>
    <property type="evidence" value="ECO:0007669"/>
    <property type="project" value="InterPro"/>
</dbReference>
<dbReference type="RefSeq" id="WP_144698513.1">
    <property type="nucleotide sequence ID" value="NZ_VNJJ01000002.1"/>
</dbReference>
<keyword evidence="12" id="KW-1185">Reference proteome</keyword>
<dbReference type="Pfam" id="PF02518">
    <property type="entry name" value="HATPase_c"/>
    <property type="match status" value="1"/>
</dbReference>
<dbReference type="InterPro" id="IPR036890">
    <property type="entry name" value="HATPase_C_sf"/>
</dbReference>
<evidence type="ECO:0000256" key="2">
    <source>
        <dbReference type="ARBA" id="ARBA00022475"/>
    </source>
</evidence>
<protein>
    <submittedName>
        <fullName evidence="11">Sensor histidine kinase</fullName>
    </submittedName>
</protein>
<dbReference type="Pfam" id="PF00672">
    <property type="entry name" value="HAMP"/>
    <property type="match status" value="1"/>
</dbReference>
<dbReference type="AlphaFoldDB" id="A0A559JSY6"/>
<evidence type="ECO:0000259" key="10">
    <source>
        <dbReference type="PROSITE" id="PS50885"/>
    </source>
</evidence>
<dbReference type="Gene3D" id="1.10.8.500">
    <property type="entry name" value="HAMP domain in histidine kinase"/>
    <property type="match status" value="1"/>
</dbReference>
<keyword evidence="2" id="KW-1003">Cell membrane</keyword>
<keyword evidence="4" id="KW-0808">Transferase</keyword>
<dbReference type="Gene3D" id="3.30.565.10">
    <property type="entry name" value="Histidine kinase-like ATPase, C-terminal domain"/>
    <property type="match status" value="1"/>
</dbReference>
<evidence type="ECO:0000313" key="11">
    <source>
        <dbReference type="EMBL" id="TVY02977.1"/>
    </source>
</evidence>
<evidence type="ECO:0000256" key="3">
    <source>
        <dbReference type="ARBA" id="ARBA00022553"/>
    </source>
</evidence>
<evidence type="ECO:0000256" key="1">
    <source>
        <dbReference type="ARBA" id="ARBA00004651"/>
    </source>
</evidence>
<dbReference type="InterPro" id="IPR003594">
    <property type="entry name" value="HATPase_dom"/>
</dbReference>
<dbReference type="InterPro" id="IPR033479">
    <property type="entry name" value="dCache_1"/>
</dbReference>
<feature type="transmembrane region" description="Helical" evidence="9">
    <location>
        <begin position="290"/>
        <end position="310"/>
    </location>
</feature>
<keyword evidence="8 9" id="KW-0472">Membrane</keyword>
<comment type="caution">
    <text evidence="11">The sequence shown here is derived from an EMBL/GenBank/DDBJ whole genome shotgun (WGS) entry which is preliminary data.</text>
</comment>
<feature type="transmembrane region" description="Helical" evidence="9">
    <location>
        <begin position="21"/>
        <end position="40"/>
    </location>
</feature>
<reference evidence="11 12" key="1">
    <citation type="submission" date="2019-07" db="EMBL/GenBank/DDBJ databases">
        <authorList>
            <person name="Kim J."/>
        </authorList>
    </citation>
    <scope>NUCLEOTIDE SEQUENCE [LARGE SCALE GENOMIC DNA]</scope>
    <source>
        <strain evidence="11 12">G13</strain>
    </source>
</reference>
<proteinExistence type="predicted"/>
<dbReference type="SMART" id="SM00387">
    <property type="entry name" value="HATPase_c"/>
    <property type="match status" value="1"/>
</dbReference>
<evidence type="ECO:0000313" key="12">
    <source>
        <dbReference type="Proteomes" id="UP000316330"/>
    </source>
</evidence>
<feature type="domain" description="HAMP" evidence="10">
    <location>
        <begin position="312"/>
        <end position="364"/>
    </location>
</feature>
<keyword evidence="3" id="KW-0597">Phosphoprotein</keyword>
<dbReference type="Proteomes" id="UP000316330">
    <property type="component" value="Unassembled WGS sequence"/>
</dbReference>
<dbReference type="Pfam" id="PF02743">
    <property type="entry name" value="dCache_1"/>
    <property type="match status" value="1"/>
</dbReference>
<evidence type="ECO:0000256" key="4">
    <source>
        <dbReference type="ARBA" id="ARBA00022679"/>
    </source>
</evidence>
<dbReference type="InterPro" id="IPR010559">
    <property type="entry name" value="Sig_transdc_His_kin_internal"/>
</dbReference>
<dbReference type="PROSITE" id="PS50885">
    <property type="entry name" value="HAMP"/>
    <property type="match status" value="1"/>
</dbReference>
<dbReference type="SMART" id="SM00304">
    <property type="entry name" value="HAMP"/>
    <property type="match status" value="1"/>
</dbReference>
<dbReference type="InterPro" id="IPR003660">
    <property type="entry name" value="HAMP_dom"/>
</dbReference>